<accession>A0AAD8E250</accession>
<gene>
    <name evidence="2" type="ORF">L9F63_008671</name>
</gene>
<reference evidence="2" key="1">
    <citation type="journal article" date="2023" name="IScience">
        <title>Live-bearing cockroach genome reveals convergent evolutionary mechanisms linked to viviparity in insects and beyond.</title>
        <authorList>
            <person name="Fouks B."/>
            <person name="Harrison M.C."/>
            <person name="Mikhailova A.A."/>
            <person name="Marchal E."/>
            <person name="English S."/>
            <person name="Carruthers M."/>
            <person name="Jennings E.C."/>
            <person name="Chiamaka E.L."/>
            <person name="Frigard R.A."/>
            <person name="Pippel M."/>
            <person name="Attardo G.M."/>
            <person name="Benoit J.B."/>
            <person name="Bornberg-Bauer E."/>
            <person name="Tobe S.S."/>
        </authorList>
    </citation>
    <scope>NUCLEOTIDE SEQUENCE</scope>
    <source>
        <strain evidence="2">Stay&amp;Tobe</strain>
    </source>
</reference>
<dbReference type="AlphaFoldDB" id="A0AAD8E250"/>
<organism evidence="2 3">
    <name type="scientific">Diploptera punctata</name>
    <name type="common">Pacific beetle cockroach</name>
    <dbReference type="NCBI Taxonomy" id="6984"/>
    <lineage>
        <taxon>Eukaryota</taxon>
        <taxon>Metazoa</taxon>
        <taxon>Ecdysozoa</taxon>
        <taxon>Arthropoda</taxon>
        <taxon>Hexapoda</taxon>
        <taxon>Insecta</taxon>
        <taxon>Pterygota</taxon>
        <taxon>Neoptera</taxon>
        <taxon>Polyneoptera</taxon>
        <taxon>Dictyoptera</taxon>
        <taxon>Blattodea</taxon>
        <taxon>Blaberoidea</taxon>
        <taxon>Blaberidae</taxon>
        <taxon>Diplopterinae</taxon>
        <taxon>Diploptera</taxon>
    </lineage>
</organism>
<dbReference type="EMBL" id="JASPKZ010010667">
    <property type="protein sequence ID" value="KAJ9573929.1"/>
    <property type="molecule type" value="Genomic_DNA"/>
</dbReference>
<feature type="compositionally biased region" description="Low complexity" evidence="1">
    <location>
        <begin position="248"/>
        <end position="263"/>
    </location>
</feature>
<evidence type="ECO:0000313" key="3">
    <source>
        <dbReference type="Proteomes" id="UP001233999"/>
    </source>
</evidence>
<evidence type="ECO:0000256" key="1">
    <source>
        <dbReference type="SAM" id="MobiDB-lite"/>
    </source>
</evidence>
<feature type="non-terminal residue" evidence="2">
    <location>
        <position position="1"/>
    </location>
</feature>
<reference evidence="2" key="2">
    <citation type="submission" date="2023-05" db="EMBL/GenBank/DDBJ databases">
        <authorList>
            <person name="Fouks B."/>
        </authorList>
    </citation>
    <scope>NUCLEOTIDE SEQUENCE</scope>
    <source>
        <strain evidence="2">Stay&amp;Tobe</strain>
        <tissue evidence="2">Testes</tissue>
    </source>
</reference>
<feature type="region of interest" description="Disordered" evidence="1">
    <location>
        <begin position="248"/>
        <end position="269"/>
    </location>
</feature>
<protein>
    <submittedName>
        <fullName evidence="2">Uncharacterized protein</fullName>
    </submittedName>
</protein>
<keyword evidence="3" id="KW-1185">Reference proteome</keyword>
<evidence type="ECO:0000313" key="2">
    <source>
        <dbReference type="EMBL" id="KAJ9573929.1"/>
    </source>
</evidence>
<sequence length="269" mass="28264">MQILPEVVVFVRTCRVSVMTMAGKPEPPQNHIQHHQSQQQQQPQQQPNVQNVVVYVSNDNFAAQAYATAVNQQNVAASYPQPQSQQNGNAAVTQSVAPLVAKSLKPPIIKTQDFQPSNGLIGNVSLPQQASFYASTNAPSGIVQTNGFHHSHRAETANIVAVMGGEAGSTSSSGTVVFPRCDSVRSETAESSCSSLSSADSQPDANAVTLVLPPGHHNAVMLNNGIQQSAPQATGNIVLAMTVPPNSNNVIQPSNQPVPVQPVASRGPS</sequence>
<comment type="caution">
    <text evidence="2">The sequence shown here is derived from an EMBL/GenBank/DDBJ whole genome shotgun (WGS) entry which is preliminary data.</text>
</comment>
<feature type="compositionally biased region" description="Low complexity" evidence="1">
    <location>
        <begin position="29"/>
        <end position="47"/>
    </location>
</feature>
<name>A0AAD8E250_DIPPU</name>
<feature type="region of interest" description="Disordered" evidence="1">
    <location>
        <begin position="21"/>
        <end position="47"/>
    </location>
</feature>
<proteinExistence type="predicted"/>
<dbReference type="Proteomes" id="UP001233999">
    <property type="component" value="Unassembled WGS sequence"/>
</dbReference>